<evidence type="ECO:0000256" key="2">
    <source>
        <dbReference type="ARBA" id="ARBA00023015"/>
    </source>
</evidence>
<dbReference type="GO" id="GO:0003700">
    <property type="term" value="F:DNA-binding transcription factor activity"/>
    <property type="evidence" value="ECO:0007669"/>
    <property type="project" value="InterPro"/>
</dbReference>
<keyword evidence="7" id="KW-1185">Reference proteome</keyword>
<dbReference type="PANTHER" id="PTHR30204:SF69">
    <property type="entry name" value="MERR-FAMILY TRANSCRIPTIONAL REGULATOR"/>
    <property type="match status" value="1"/>
</dbReference>
<gene>
    <name evidence="6" type="ORF">BJ992_000011</name>
</gene>
<keyword evidence="3 6" id="KW-0238">DNA-binding</keyword>
<dbReference type="InterPro" id="IPR047057">
    <property type="entry name" value="MerR_fam"/>
</dbReference>
<dbReference type="SMART" id="SM00422">
    <property type="entry name" value="HTH_MERR"/>
    <property type="match status" value="1"/>
</dbReference>
<dbReference type="InterPro" id="IPR000551">
    <property type="entry name" value="MerR-type_HTH_dom"/>
</dbReference>
<sequence length="249" mass="27682">MIEVNGAGRRWSIGELARATGLTVRTLHHYDEIGLLSAGERTAAGHRRYTGADLRRLYRVRALRALGLSLEEIADALAEPAHMRDLLDAQLRELDAHAARIAELREQIHGLLGRLHAAPEPDPEDLMTTLEMMSMLENHFTAEQRSRLAARRDEMGPEAVEAARTRWVELVEELLPHVANGTPVDDPRVGELVERWDAVGAAFHGGEDTKVAARRMWSGNSGELSRALPWTAEQLTGLVAYVNQVRDAR</sequence>
<evidence type="ECO:0000256" key="1">
    <source>
        <dbReference type="ARBA" id="ARBA00022491"/>
    </source>
</evidence>
<evidence type="ECO:0000313" key="7">
    <source>
        <dbReference type="Proteomes" id="UP000555564"/>
    </source>
</evidence>
<evidence type="ECO:0000313" key="6">
    <source>
        <dbReference type="EMBL" id="MBB6470580.1"/>
    </source>
</evidence>
<keyword evidence="4" id="KW-0804">Transcription</keyword>
<dbReference type="Pfam" id="PF13411">
    <property type="entry name" value="MerR_1"/>
    <property type="match status" value="1"/>
</dbReference>
<evidence type="ECO:0000256" key="3">
    <source>
        <dbReference type="ARBA" id="ARBA00023125"/>
    </source>
</evidence>
<dbReference type="PROSITE" id="PS00552">
    <property type="entry name" value="HTH_MERR_1"/>
    <property type="match status" value="1"/>
</dbReference>
<protein>
    <submittedName>
        <fullName evidence="6">DNA-binding transcriptional MerR regulator</fullName>
    </submittedName>
</protein>
<name>A0A7X0I8I0_9ACTN</name>
<evidence type="ECO:0000256" key="4">
    <source>
        <dbReference type="ARBA" id="ARBA00023163"/>
    </source>
</evidence>
<dbReference type="GO" id="GO:0003677">
    <property type="term" value="F:DNA binding"/>
    <property type="evidence" value="ECO:0007669"/>
    <property type="project" value="UniProtKB-KW"/>
</dbReference>
<dbReference type="PRINTS" id="PR00040">
    <property type="entry name" value="HTHMERR"/>
</dbReference>
<dbReference type="CDD" id="cd01106">
    <property type="entry name" value="HTH_TipAL-Mta"/>
    <property type="match status" value="1"/>
</dbReference>
<dbReference type="Proteomes" id="UP000555564">
    <property type="component" value="Unassembled WGS sequence"/>
</dbReference>
<dbReference type="Gene3D" id="1.10.1660.10">
    <property type="match status" value="1"/>
</dbReference>
<feature type="domain" description="HTH merR-type" evidence="5">
    <location>
        <begin position="10"/>
        <end position="79"/>
    </location>
</feature>
<organism evidence="6 7">
    <name type="scientific">Sphaerisporangium rubeum</name>
    <dbReference type="NCBI Taxonomy" id="321317"/>
    <lineage>
        <taxon>Bacteria</taxon>
        <taxon>Bacillati</taxon>
        <taxon>Actinomycetota</taxon>
        <taxon>Actinomycetes</taxon>
        <taxon>Streptosporangiales</taxon>
        <taxon>Streptosporangiaceae</taxon>
        <taxon>Sphaerisporangium</taxon>
    </lineage>
</organism>
<dbReference type="SUPFAM" id="SSF46955">
    <property type="entry name" value="Putative DNA-binding domain"/>
    <property type="match status" value="1"/>
</dbReference>
<dbReference type="RefSeq" id="WP_184977905.1">
    <property type="nucleotide sequence ID" value="NZ_BAAALO010000006.1"/>
</dbReference>
<evidence type="ECO:0000259" key="5">
    <source>
        <dbReference type="PROSITE" id="PS50937"/>
    </source>
</evidence>
<keyword evidence="1" id="KW-0678">Repressor</keyword>
<dbReference type="EMBL" id="JACHIU010000001">
    <property type="protein sequence ID" value="MBB6470580.1"/>
    <property type="molecule type" value="Genomic_DNA"/>
</dbReference>
<accession>A0A7X0I8I0</accession>
<dbReference type="AlphaFoldDB" id="A0A7X0I8I0"/>
<reference evidence="6 7" key="1">
    <citation type="submission" date="2020-08" db="EMBL/GenBank/DDBJ databases">
        <title>Sequencing the genomes of 1000 actinobacteria strains.</title>
        <authorList>
            <person name="Klenk H.-P."/>
        </authorList>
    </citation>
    <scope>NUCLEOTIDE SEQUENCE [LARGE SCALE GENOMIC DNA]</scope>
    <source>
        <strain evidence="6 7">DSM 44936</strain>
    </source>
</reference>
<keyword evidence="2" id="KW-0805">Transcription regulation</keyword>
<proteinExistence type="predicted"/>
<comment type="caution">
    <text evidence="6">The sequence shown here is derived from an EMBL/GenBank/DDBJ whole genome shotgun (WGS) entry which is preliminary data.</text>
</comment>
<dbReference type="PROSITE" id="PS50937">
    <property type="entry name" value="HTH_MERR_2"/>
    <property type="match status" value="1"/>
</dbReference>
<dbReference type="PANTHER" id="PTHR30204">
    <property type="entry name" value="REDOX-CYCLING DRUG-SENSING TRANSCRIPTIONAL ACTIVATOR SOXR"/>
    <property type="match status" value="1"/>
</dbReference>
<dbReference type="InterPro" id="IPR009061">
    <property type="entry name" value="DNA-bd_dom_put_sf"/>
</dbReference>